<name>A0A1G8U867_9RHOB</name>
<dbReference type="OrthoDB" id="7803306at2"/>
<reference evidence="1 2" key="1">
    <citation type="submission" date="2016-10" db="EMBL/GenBank/DDBJ databases">
        <authorList>
            <person name="de Groot N.N."/>
        </authorList>
    </citation>
    <scope>NUCLEOTIDE SEQUENCE [LARGE SCALE GENOMIC DNA]</scope>
    <source>
        <strain evidence="1 2">DSM 26424</strain>
    </source>
</reference>
<dbReference type="STRING" id="555512.SAMN04487993_103719"/>
<dbReference type="EMBL" id="FNEJ01000037">
    <property type="protein sequence ID" value="SDJ50006.1"/>
    <property type="molecule type" value="Genomic_DNA"/>
</dbReference>
<evidence type="ECO:0008006" key="3">
    <source>
        <dbReference type="Google" id="ProtNLM"/>
    </source>
</evidence>
<keyword evidence="2" id="KW-1185">Reference proteome</keyword>
<proteinExistence type="predicted"/>
<sequence length="410" mass="45011">MSLDAAIVDHTAGLLLRYFRSGAAIEGAAPRLDQRRDVDILKGHWAVSAPVRQLTAYLLAHPHETQALLSYRERVDDAVARGRLDARRTWFYRQQSGIPSALVTHEPVRSFNTGPNLLLAWVLREAASYTARLFSWQGTTSPYLPTIEKAQADIRSVQKIDALREPLRAVSLGHRPNAASVRDAARSRRQVYRLAVDAYRLLQGLERGEADAMDRVARSALIAPLEDWRRFELAVGLSIGEALAQATGGSLHLHLLGAKSSGPIVTAGRFAIYWQQITGYHQPPPLEPSELRVRAVLQAYGINTGTERPDLIVVDRDQDAVAAVVEVKYIAGDTATTRFREAVDQVVRYGRSYAPTGATAPLLSRSLVALSRHAPARIDPDAPAPFSVDFEALKQPHGLDAWALALLALP</sequence>
<gene>
    <name evidence="1" type="ORF">SAMN04487993_103719</name>
</gene>
<dbReference type="AlphaFoldDB" id="A0A1G8U867"/>
<dbReference type="RefSeq" id="WP_089852107.1">
    <property type="nucleotide sequence ID" value="NZ_FNEJ01000037.1"/>
</dbReference>
<organism evidence="1 2">
    <name type="scientific">Salipiger marinus</name>
    <dbReference type="NCBI Taxonomy" id="555512"/>
    <lineage>
        <taxon>Bacteria</taxon>
        <taxon>Pseudomonadati</taxon>
        <taxon>Pseudomonadota</taxon>
        <taxon>Alphaproteobacteria</taxon>
        <taxon>Rhodobacterales</taxon>
        <taxon>Roseobacteraceae</taxon>
        <taxon>Salipiger</taxon>
    </lineage>
</organism>
<evidence type="ECO:0000313" key="1">
    <source>
        <dbReference type="EMBL" id="SDJ50006.1"/>
    </source>
</evidence>
<evidence type="ECO:0000313" key="2">
    <source>
        <dbReference type="Proteomes" id="UP000199093"/>
    </source>
</evidence>
<accession>A0A1G8U867</accession>
<protein>
    <recommendedName>
        <fullName evidence="3">5-methylcytosine-specific restriction enzyme subunit McrC</fullName>
    </recommendedName>
</protein>
<dbReference type="Proteomes" id="UP000199093">
    <property type="component" value="Unassembled WGS sequence"/>
</dbReference>